<dbReference type="PROSITE" id="PS51194">
    <property type="entry name" value="HELICASE_CTER"/>
    <property type="match status" value="1"/>
</dbReference>
<evidence type="ECO:0000256" key="1">
    <source>
        <dbReference type="ARBA" id="ARBA00012552"/>
    </source>
</evidence>
<name>A0A2G8KDS9_STIJA</name>
<keyword evidence="2 7" id="KW-0547">Nucleotide-binding</keyword>
<comment type="similarity">
    <text evidence="7">Belongs to the DEAD box helicase family.</text>
</comment>
<evidence type="ECO:0000313" key="13">
    <source>
        <dbReference type="Proteomes" id="UP000230750"/>
    </source>
</evidence>
<comment type="caution">
    <text evidence="12">The sequence shown here is derived from an EMBL/GenBank/DDBJ whole genome shotgun (WGS) entry which is preliminary data.</text>
</comment>
<dbReference type="InterPro" id="IPR011545">
    <property type="entry name" value="DEAD/DEAH_box_helicase_dom"/>
</dbReference>
<feature type="compositionally biased region" description="Basic and acidic residues" evidence="8">
    <location>
        <begin position="420"/>
        <end position="442"/>
    </location>
</feature>
<evidence type="ECO:0000256" key="2">
    <source>
        <dbReference type="ARBA" id="ARBA00022741"/>
    </source>
</evidence>
<dbReference type="InterPro" id="IPR000629">
    <property type="entry name" value="RNA-helicase_DEAD-box_CS"/>
</dbReference>
<dbReference type="GO" id="GO:0003724">
    <property type="term" value="F:RNA helicase activity"/>
    <property type="evidence" value="ECO:0007669"/>
    <property type="project" value="UniProtKB-EC"/>
</dbReference>
<organism evidence="12 13">
    <name type="scientific">Stichopus japonicus</name>
    <name type="common">Sea cucumber</name>
    <dbReference type="NCBI Taxonomy" id="307972"/>
    <lineage>
        <taxon>Eukaryota</taxon>
        <taxon>Metazoa</taxon>
        <taxon>Echinodermata</taxon>
        <taxon>Eleutherozoa</taxon>
        <taxon>Echinozoa</taxon>
        <taxon>Holothuroidea</taxon>
        <taxon>Aspidochirotacea</taxon>
        <taxon>Aspidochirotida</taxon>
        <taxon>Stichopodidae</taxon>
        <taxon>Apostichopus</taxon>
    </lineage>
</organism>
<dbReference type="SUPFAM" id="SSF52540">
    <property type="entry name" value="P-loop containing nucleoside triphosphate hydrolases"/>
    <property type="match status" value="1"/>
</dbReference>
<dbReference type="InterPro" id="IPR001650">
    <property type="entry name" value="Helicase_C-like"/>
</dbReference>
<keyword evidence="5 7" id="KW-0067">ATP-binding</keyword>
<evidence type="ECO:0000256" key="8">
    <source>
        <dbReference type="SAM" id="MobiDB-lite"/>
    </source>
</evidence>
<evidence type="ECO:0000259" key="9">
    <source>
        <dbReference type="PROSITE" id="PS51192"/>
    </source>
</evidence>
<dbReference type="GO" id="GO:0005829">
    <property type="term" value="C:cytosol"/>
    <property type="evidence" value="ECO:0007669"/>
    <property type="project" value="TreeGrafter"/>
</dbReference>
<keyword evidence="4 7" id="KW-0347">Helicase</keyword>
<feature type="domain" description="DEAD-box RNA helicase Q" evidence="11">
    <location>
        <begin position="12"/>
        <end position="40"/>
    </location>
</feature>
<dbReference type="Proteomes" id="UP000230750">
    <property type="component" value="Unassembled WGS sequence"/>
</dbReference>
<protein>
    <recommendedName>
        <fullName evidence="1">RNA helicase</fullName>
        <ecNumber evidence="1">3.6.4.13</ecNumber>
    </recommendedName>
</protein>
<dbReference type="Pfam" id="PF00271">
    <property type="entry name" value="Helicase_C"/>
    <property type="match status" value="1"/>
</dbReference>
<dbReference type="OrthoDB" id="10261904at2759"/>
<dbReference type="Gene3D" id="3.40.50.300">
    <property type="entry name" value="P-loop containing nucleotide triphosphate hydrolases"/>
    <property type="match status" value="2"/>
</dbReference>
<dbReference type="InterPro" id="IPR027417">
    <property type="entry name" value="P-loop_NTPase"/>
</dbReference>
<gene>
    <name evidence="12" type="ORF">BSL78_16960</name>
</gene>
<dbReference type="PANTHER" id="PTHR47959:SF25">
    <property type="entry name" value="RNA HELICASE"/>
    <property type="match status" value="1"/>
</dbReference>
<dbReference type="SMART" id="SM00487">
    <property type="entry name" value="DEXDc"/>
    <property type="match status" value="1"/>
</dbReference>
<dbReference type="PROSITE" id="PS00039">
    <property type="entry name" value="DEAD_ATP_HELICASE"/>
    <property type="match status" value="1"/>
</dbReference>
<evidence type="ECO:0000256" key="3">
    <source>
        <dbReference type="ARBA" id="ARBA00022801"/>
    </source>
</evidence>
<dbReference type="GO" id="GO:0016787">
    <property type="term" value="F:hydrolase activity"/>
    <property type="evidence" value="ECO:0007669"/>
    <property type="project" value="UniProtKB-KW"/>
</dbReference>
<dbReference type="PROSITE" id="PS51195">
    <property type="entry name" value="Q_MOTIF"/>
    <property type="match status" value="1"/>
</dbReference>
<proteinExistence type="inferred from homology"/>
<evidence type="ECO:0000256" key="7">
    <source>
        <dbReference type="RuleBase" id="RU000492"/>
    </source>
</evidence>
<dbReference type="EMBL" id="MRZV01000661">
    <property type="protein sequence ID" value="PIK46168.1"/>
    <property type="molecule type" value="Genomic_DNA"/>
</dbReference>
<dbReference type="AlphaFoldDB" id="A0A2G8KDS9"/>
<dbReference type="PANTHER" id="PTHR47959">
    <property type="entry name" value="ATP-DEPENDENT RNA HELICASE RHLE-RELATED"/>
    <property type="match status" value="1"/>
</dbReference>
<reference evidence="12 13" key="1">
    <citation type="journal article" date="2017" name="PLoS Biol.">
        <title>The sea cucumber genome provides insights into morphological evolution and visceral regeneration.</title>
        <authorList>
            <person name="Zhang X."/>
            <person name="Sun L."/>
            <person name="Yuan J."/>
            <person name="Sun Y."/>
            <person name="Gao Y."/>
            <person name="Zhang L."/>
            <person name="Li S."/>
            <person name="Dai H."/>
            <person name="Hamel J.F."/>
            <person name="Liu C."/>
            <person name="Yu Y."/>
            <person name="Liu S."/>
            <person name="Lin W."/>
            <person name="Guo K."/>
            <person name="Jin S."/>
            <person name="Xu P."/>
            <person name="Storey K.B."/>
            <person name="Huan P."/>
            <person name="Zhang T."/>
            <person name="Zhou Y."/>
            <person name="Zhang J."/>
            <person name="Lin C."/>
            <person name="Li X."/>
            <person name="Xing L."/>
            <person name="Huo D."/>
            <person name="Sun M."/>
            <person name="Wang L."/>
            <person name="Mercier A."/>
            <person name="Li F."/>
            <person name="Yang H."/>
            <person name="Xiang J."/>
        </authorList>
    </citation>
    <scope>NUCLEOTIDE SEQUENCE [LARGE SCALE GENOMIC DNA]</scope>
    <source>
        <strain evidence="12">Shaxun</strain>
        <tissue evidence="12">Muscle</tissue>
    </source>
</reference>
<dbReference type="InterPro" id="IPR050079">
    <property type="entry name" value="DEAD_box_RNA_helicase"/>
</dbReference>
<dbReference type="InterPro" id="IPR014001">
    <property type="entry name" value="Helicase_ATP-bd"/>
</dbReference>
<keyword evidence="3 7" id="KW-0378">Hydrolase</keyword>
<evidence type="ECO:0000313" key="12">
    <source>
        <dbReference type="EMBL" id="PIK46168.1"/>
    </source>
</evidence>
<dbReference type="STRING" id="307972.A0A2G8KDS9"/>
<dbReference type="EC" id="3.6.4.13" evidence="1"/>
<feature type="domain" description="Helicase ATP-binding" evidence="9">
    <location>
        <begin position="43"/>
        <end position="208"/>
    </location>
</feature>
<evidence type="ECO:0000259" key="10">
    <source>
        <dbReference type="PROSITE" id="PS51194"/>
    </source>
</evidence>
<dbReference type="SMART" id="SM00490">
    <property type="entry name" value="HELICc"/>
    <property type="match status" value="1"/>
</dbReference>
<dbReference type="Pfam" id="PF00270">
    <property type="entry name" value="DEAD"/>
    <property type="match status" value="1"/>
</dbReference>
<feature type="region of interest" description="Disordered" evidence="8">
    <location>
        <begin position="420"/>
        <end position="444"/>
    </location>
</feature>
<dbReference type="CDD" id="cd18787">
    <property type="entry name" value="SF2_C_DEAD"/>
    <property type="match status" value="1"/>
</dbReference>
<evidence type="ECO:0000256" key="4">
    <source>
        <dbReference type="ARBA" id="ARBA00022806"/>
    </source>
</evidence>
<dbReference type="PROSITE" id="PS51192">
    <property type="entry name" value="HELICASE_ATP_BIND_1"/>
    <property type="match status" value="1"/>
</dbReference>
<dbReference type="GO" id="GO:0005524">
    <property type="term" value="F:ATP binding"/>
    <property type="evidence" value="ECO:0007669"/>
    <property type="project" value="UniProtKB-KW"/>
</dbReference>
<accession>A0A2G8KDS9</accession>
<sequence>MADMEVEKSFQSSFTKLGLDDWLIDQCKSVGITRPSAIQHHCIPPILKGEDCIGCAKTGSGKTAAFALPILQKLSEDPYGIFALILTPQISEHFHVLGRPMRIKDCVVIGGVDMIEQGKQLERKPHIVIATPGRLADHLQSSTLLELKSIQFLVLDEADRLLEGNFGADLEVIFDSLPEKRQTLLFSATITDTMYELRNLAMKKPFFWTSKAPVVTVEQLDQRYLLVPAQVKDAFLVQMLKDFMEEDKDRSIIIFTGTCRFCQTLSLTLRSLDFPNVALHSLVKQRVRLASLAQFKSNQVRLMVATDVASRGLDIPSVQLIVNHNVPPSPKDYVHRVGRTARAGRGGMAVTMVTQFDVKNVKNIEKHIKTKLAEYKMEEKDVLPILNEVAVAKGQAKMKLEELDFGEKRRINKRKKLILEGKQRPGERREGKQSHLERRPRDGAWSVETPWSGYLVNGFMKGLVPEDKEPGLLKPQSGYVVNSHGYMEGLVPEDKEPGLLKPTEWICGE</sequence>
<dbReference type="InterPro" id="IPR014014">
    <property type="entry name" value="RNA_helicase_DEAD_Q_motif"/>
</dbReference>
<evidence type="ECO:0000256" key="5">
    <source>
        <dbReference type="ARBA" id="ARBA00022840"/>
    </source>
</evidence>
<dbReference type="CDD" id="cd17955">
    <property type="entry name" value="DEADc_DDX49"/>
    <property type="match status" value="1"/>
</dbReference>
<evidence type="ECO:0000259" key="11">
    <source>
        <dbReference type="PROSITE" id="PS51195"/>
    </source>
</evidence>
<dbReference type="GO" id="GO:0003676">
    <property type="term" value="F:nucleic acid binding"/>
    <property type="evidence" value="ECO:0007669"/>
    <property type="project" value="InterPro"/>
</dbReference>
<feature type="domain" description="Helicase C-terminal" evidence="10">
    <location>
        <begin position="219"/>
        <end position="383"/>
    </location>
</feature>
<feature type="short sequence motif" description="Q motif" evidence="6">
    <location>
        <begin position="12"/>
        <end position="40"/>
    </location>
</feature>
<keyword evidence="13" id="KW-1185">Reference proteome</keyword>
<evidence type="ECO:0000256" key="6">
    <source>
        <dbReference type="PROSITE-ProRule" id="PRU00552"/>
    </source>
</evidence>